<dbReference type="PANTHER" id="PTHR47506">
    <property type="entry name" value="TRANSCRIPTIONAL REGULATORY PROTEIN"/>
    <property type="match status" value="1"/>
</dbReference>
<dbReference type="SUPFAM" id="SSF48498">
    <property type="entry name" value="Tetracyclin repressor-like, C-terminal domain"/>
    <property type="match status" value="1"/>
</dbReference>
<gene>
    <name evidence="6" type="ORF">SMD27_17680</name>
</gene>
<reference evidence="6 7" key="1">
    <citation type="journal article" date="2016" name="Antonie Van Leeuwenhoek">
        <title>Dongia soli sp. nov., isolated from soil from Dokdo, Korea.</title>
        <authorList>
            <person name="Kim D.U."/>
            <person name="Lee H."/>
            <person name="Kim H."/>
            <person name="Kim S.G."/>
            <person name="Ka J.O."/>
        </authorList>
    </citation>
    <scope>NUCLEOTIDE SEQUENCE [LARGE SCALE GENOMIC DNA]</scope>
    <source>
        <strain evidence="6 7">D78</strain>
    </source>
</reference>
<accession>A0ABU5EEP8</accession>
<dbReference type="EMBL" id="JAXCLW010000005">
    <property type="protein sequence ID" value="MDY0884678.1"/>
    <property type="molecule type" value="Genomic_DNA"/>
</dbReference>
<comment type="caution">
    <text evidence="6">The sequence shown here is derived from an EMBL/GenBank/DDBJ whole genome shotgun (WGS) entry which is preliminary data.</text>
</comment>
<dbReference type="PROSITE" id="PS50977">
    <property type="entry name" value="HTH_TETR_2"/>
    <property type="match status" value="1"/>
</dbReference>
<keyword evidence="7" id="KW-1185">Reference proteome</keyword>
<feature type="DNA-binding region" description="H-T-H motif" evidence="4">
    <location>
        <begin position="31"/>
        <end position="50"/>
    </location>
</feature>
<evidence type="ECO:0000256" key="2">
    <source>
        <dbReference type="ARBA" id="ARBA00023125"/>
    </source>
</evidence>
<evidence type="ECO:0000313" key="7">
    <source>
        <dbReference type="Proteomes" id="UP001279642"/>
    </source>
</evidence>
<keyword evidence="3" id="KW-0804">Transcription</keyword>
<dbReference type="PRINTS" id="PR00455">
    <property type="entry name" value="HTHTETR"/>
</dbReference>
<evidence type="ECO:0000259" key="5">
    <source>
        <dbReference type="PROSITE" id="PS50977"/>
    </source>
</evidence>
<dbReference type="RefSeq" id="WP_320509750.1">
    <property type="nucleotide sequence ID" value="NZ_JAXCLW010000005.1"/>
</dbReference>
<evidence type="ECO:0000256" key="4">
    <source>
        <dbReference type="PROSITE-ProRule" id="PRU00335"/>
    </source>
</evidence>
<dbReference type="Pfam" id="PF00440">
    <property type="entry name" value="TetR_N"/>
    <property type="match status" value="1"/>
</dbReference>
<dbReference type="InterPro" id="IPR009057">
    <property type="entry name" value="Homeodomain-like_sf"/>
</dbReference>
<dbReference type="Gene3D" id="1.10.10.60">
    <property type="entry name" value="Homeodomain-like"/>
    <property type="match status" value="1"/>
</dbReference>
<dbReference type="Gene3D" id="1.10.357.10">
    <property type="entry name" value="Tetracycline Repressor, domain 2"/>
    <property type="match status" value="1"/>
</dbReference>
<protein>
    <submittedName>
        <fullName evidence="6">TetR/AcrR family transcriptional regulator</fullName>
    </submittedName>
</protein>
<dbReference type="InterPro" id="IPR036271">
    <property type="entry name" value="Tet_transcr_reg_TetR-rel_C_sf"/>
</dbReference>
<evidence type="ECO:0000313" key="6">
    <source>
        <dbReference type="EMBL" id="MDY0884678.1"/>
    </source>
</evidence>
<dbReference type="SUPFAM" id="SSF46689">
    <property type="entry name" value="Homeodomain-like"/>
    <property type="match status" value="1"/>
</dbReference>
<keyword evidence="1" id="KW-0805">Transcription regulation</keyword>
<organism evidence="6 7">
    <name type="scientific">Dongia soli</name>
    <dbReference type="NCBI Taxonomy" id="600628"/>
    <lineage>
        <taxon>Bacteria</taxon>
        <taxon>Pseudomonadati</taxon>
        <taxon>Pseudomonadota</taxon>
        <taxon>Alphaproteobacteria</taxon>
        <taxon>Rhodospirillales</taxon>
        <taxon>Dongiaceae</taxon>
        <taxon>Dongia</taxon>
    </lineage>
</organism>
<feature type="domain" description="HTH tetR-type" evidence="5">
    <location>
        <begin position="8"/>
        <end position="68"/>
    </location>
</feature>
<dbReference type="Proteomes" id="UP001279642">
    <property type="component" value="Unassembled WGS sequence"/>
</dbReference>
<dbReference type="PANTHER" id="PTHR47506:SF1">
    <property type="entry name" value="HTH-TYPE TRANSCRIPTIONAL REGULATOR YJDC"/>
    <property type="match status" value="1"/>
</dbReference>
<proteinExistence type="predicted"/>
<keyword evidence="2 4" id="KW-0238">DNA-binding</keyword>
<evidence type="ECO:0000256" key="3">
    <source>
        <dbReference type="ARBA" id="ARBA00023163"/>
    </source>
</evidence>
<dbReference type="InterPro" id="IPR001647">
    <property type="entry name" value="HTH_TetR"/>
</dbReference>
<sequence length="201" mass="21767">MRTGRPRGFDRDQALQIAMEMFWQRGFAATSIADLCAALGIAPPSLYACFGSKEDLYEACISHYMNNMGPRVWGGFQKAATARDAVEAFLQDSAEELPGMNKPAGCMVTLAYAGGEGSERLNQVVEDARRESFLLVERRIKKAIAQGEIGKKADPAAIARYVLSVQQGMSIQARDGATAEELREVASAAMKAWPALTGEGR</sequence>
<name>A0ABU5EEP8_9PROT</name>
<evidence type="ECO:0000256" key="1">
    <source>
        <dbReference type="ARBA" id="ARBA00023015"/>
    </source>
</evidence>